<feature type="transmembrane region" description="Helical" evidence="10">
    <location>
        <begin position="512"/>
        <end position="532"/>
    </location>
</feature>
<evidence type="ECO:0000256" key="1">
    <source>
        <dbReference type="ARBA" id="ARBA00004141"/>
    </source>
</evidence>
<feature type="transmembrane region" description="Helical" evidence="10">
    <location>
        <begin position="303"/>
        <end position="323"/>
    </location>
</feature>
<dbReference type="FunFam" id="1.10.3080.10:FF:000020">
    <property type="entry name" value="Chloride channel protein"/>
    <property type="match status" value="1"/>
</dbReference>
<evidence type="ECO:0000256" key="3">
    <source>
        <dbReference type="ARBA" id="ARBA00022692"/>
    </source>
</evidence>
<protein>
    <submittedName>
        <fullName evidence="11">Clh-3</fullName>
    </submittedName>
</protein>
<evidence type="ECO:0000256" key="7">
    <source>
        <dbReference type="ARBA" id="ARBA00023136"/>
    </source>
</evidence>
<dbReference type="InterPro" id="IPR050970">
    <property type="entry name" value="Cl_channel_volt-gated"/>
</dbReference>
<name>A0A2A6B911_PRIPA</name>
<dbReference type="Pfam" id="PF00654">
    <property type="entry name" value="Voltage_CLC"/>
    <property type="match status" value="1"/>
</dbReference>
<keyword evidence="3 10" id="KW-0812">Transmembrane</keyword>
<accession>A0A8R1UJ00</accession>
<proteinExistence type="predicted"/>
<evidence type="ECO:0000256" key="2">
    <source>
        <dbReference type="ARBA" id="ARBA00022448"/>
    </source>
</evidence>
<reference evidence="12" key="1">
    <citation type="journal article" date="2008" name="Nat. Genet.">
        <title>The Pristionchus pacificus genome provides a unique perspective on nematode lifestyle and parasitism.</title>
        <authorList>
            <person name="Dieterich C."/>
            <person name="Clifton S.W."/>
            <person name="Schuster L.N."/>
            <person name="Chinwalla A."/>
            <person name="Delehaunty K."/>
            <person name="Dinkelacker I."/>
            <person name="Fulton L."/>
            <person name="Fulton R."/>
            <person name="Godfrey J."/>
            <person name="Minx P."/>
            <person name="Mitreva M."/>
            <person name="Roeseler W."/>
            <person name="Tian H."/>
            <person name="Witte H."/>
            <person name="Yang S.P."/>
            <person name="Wilson R.K."/>
            <person name="Sommer R.J."/>
        </authorList>
    </citation>
    <scope>NUCLEOTIDE SEQUENCE [LARGE SCALE GENOMIC DNA]</scope>
    <source>
        <strain evidence="12">PS312</strain>
    </source>
</reference>
<gene>
    <name evidence="11" type="primary">WBGene00117576</name>
</gene>
<feature type="region of interest" description="Disordered" evidence="9">
    <location>
        <begin position="1036"/>
        <end position="1055"/>
    </location>
</feature>
<feature type="transmembrane region" description="Helical" evidence="10">
    <location>
        <begin position="166"/>
        <end position="184"/>
    </location>
</feature>
<evidence type="ECO:0000313" key="11">
    <source>
        <dbReference type="EnsemblMetazoa" id="PPA28022.1"/>
    </source>
</evidence>
<dbReference type="PRINTS" id="PR00762">
    <property type="entry name" value="CLCHANNEL"/>
</dbReference>
<feature type="compositionally biased region" description="Acidic residues" evidence="9">
    <location>
        <begin position="881"/>
        <end position="890"/>
    </location>
</feature>
<keyword evidence="2" id="KW-0813">Transport</keyword>
<reference evidence="11" key="2">
    <citation type="submission" date="2022-06" db="UniProtKB">
        <authorList>
            <consortium name="EnsemblMetazoa"/>
        </authorList>
    </citation>
    <scope>IDENTIFICATION</scope>
    <source>
        <strain evidence="11">PS312</strain>
    </source>
</reference>
<dbReference type="InterPro" id="IPR001807">
    <property type="entry name" value="ClC"/>
</dbReference>
<dbReference type="CDD" id="cd03683">
    <property type="entry name" value="ClC_1_like"/>
    <property type="match status" value="1"/>
</dbReference>
<sequence length="1076" mass="120378">MIRRARRVREQRSVEMGALISKKEKNNNVATTEATTTVEQPKKQKVGGFTAFRASLNRARYLSEDWVYLLLLGSIMSLLALFMDFITENTNKFHQWAYDQADQIEVGIWRILATYGVWTMFFVVMIFLAALLTRLIAPQAIGSGIPEIKTIFRGVILKEYLTMRTMLAKFVGLTLTIGCGLPLGKEGPLVHMSSVVASQLSRLVHSFQGIYENESRSSEMLAAGCAVGVACTFSAPIGGVLFSIEVTSVFFAVRNYWRGFFAAGCAATISRVVTTLLKDPELDFNAQFQTRFPTGKAFTLQEFPIFAMMGFVLGIVGAAFIVVHRNIVLFLRRNDIAKMLFQRYWMIYPILISFLFGTITYPEALGQFMAGRKKFTSTVPDLFNNCIWSNTTYGETCSETVTNSWTGLSHENSIFISLVVFQIVFFFLSIICSTLPIPAGMFISAFVLGAAFGRTIGEIVAICLDGEIESGGKMQSLYPGVYAVIGAAALAGAITHTVSVCVIVFEVTGQIITLLPIMISVIIAVTVCSYLQPSIYDSVIRIKHLPYLPDIRHTPSIFHTITVDRIMVTPVKCIPRDCTYRHVRIALNTMPKLRAFPVVDSICLFYEPISVTEAKRLEEGKRRVTAAIVRAATLTSVGRGENGEGDGGDKSPEPSRRRNRFTIVPVSREGSLDNDDVFEKKEEMEKEEEQRRLKVEEQIRQTLSVQDGRPKALSTTSILSVPGLASNYATVHSTIGVKPIPIKSLSGFLRSLTRRNSTSRKKDSEEQTMFDLVGEERYEWEDSILDESIDFSSVLVDSTPFQIVSHSSLFKVHSLFSLLGLNRAYVTEQGRLVGVVALKEIRDAIERGQSGQLLPTAANEKEDDEEEGGEAKQEESSHDVYDDDSSDYEDNLQGKLEVVPRLEEATTLVASDHLQLQMMRQTMSSRESSLTNLSRIGSERARWRMDEMTTRRRRKGLMSRRIGMKGRETERRAVNTPSSNESQLLGLHRETTTDDEGEVDQGKEKEVRGPPRIEVKRASEDTVGSLPWMPFALQIDEEDEGNEMGVERTERRHRRHVQFHTGDAKCDCDEEEKSSG</sequence>
<keyword evidence="4" id="KW-0677">Repeat</keyword>
<feature type="region of interest" description="Disordered" evidence="9">
    <location>
        <begin position="849"/>
        <end position="890"/>
    </location>
</feature>
<evidence type="ECO:0000256" key="5">
    <source>
        <dbReference type="ARBA" id="ARBA00022989"/>
    </source>
</evidence>
<feature type="transmembrane region" description="Helical" evidence="10">
    <location>
        <begin position="107"/>
        <end position="132"/>
    </location>
</feature>
<dbReference type="GO" id="GO:0005247">
    <property type="term" value="F:voltage-gated chloride channel activity"/>
    <property type="evidence" value="ECO:0000318"/>
    <property type="project" value="GO_Central"/>
</dbReference>
<dbReference type="InterPro" id="IPR014743">
    <property type="entry name" value="Cl-channel_core"/>
</dbReference>
<feature type="transmembrane region" description="Helical" evidence="10">
    <location>
        <begin position="344"/>
        <end position="361"/>
    </location>
</feature>
<keyword evidence="5 10" id="KW-1133">Transmembrane helix</keyword>
<dbReference type="Gene3D" id="1.10.3080.10">
    <property type="entry name" value="Clc chloride channel"/>
    <property type="match status" value="1"/>
</dbReference>
<feature type="compositionally biased region" description="Basic and acidic residues" evidence="9">
    <location>
        <begin position="647"/>
        <end position="656"/>
    </location>
</feature>
<feature type="transmembrane region" description="Helical" evidence="10">
    <location>
        <begin position="256"/>
        <end position="277"/>
    </location>
</feature>
<evidence type="ECO:0000256" key="9">
    <source>
        <dbReference type="SAM" id="MobiDB-lite"/>
    </source>
</evidence>
<feature type="transmembrane region" description="Helical" evidence="10">
    <location>
        <begin position="66"/>
        <end position="87"/>
    </location>
</feature>
<feature type="region of interest" description="Disordered" evidence="9">
    <location>
        <begin position="637"/>
        <end position="693"/>
    </location>
</feature>
<feature type="region of interest" description="Disordered" evidence="9">
    <location>
        <begin position="968"/>
        <end position="1021"/>
    </location>
</feature>
<feature type="transmembrane region" description="Helical" evidence="10">
    <location>
        <begin position="414"/>
        <end position="435"/>
    </location>
</feature>
<feature type="compositionally biased region" description="Basic and acidic residues" evidence="9">
    <location>
        <begin position="1000"/>
        <end position="1020"/>
    </location>
</feature>
<dbReference type="FunFam" id="3.10.580.10:FF:000048">
    <property type="entry name" value="Chloride channel 2c"/>
    <property type="match status" value="1"/>
</dbReference>
<dbReference type="EnsemblMetazoa" id="PPA28022.1">
    <property type="protein sequence ID" value="PPA28022.1"/>
    <property type="gene ID" value="WBGene00117576"/>
</dbReference>
<organism evidence="11 12">
    <name type="scientific">Pristionchus pacificus</name>
    <name type="common">Parasitic nematode worm</name>
    <dbReference type="NCBI Taxonomy" id="54126"/>
    <lineage>
        <taxon>Eukaryota</taxon>
        <taxon>Metazoa</taxon>
        <taxon>Ecdysozoa</taxon>
        <taxon>Nematoda</taxon>
        <taxon>Chromadorea</taxon>
        <taxon>Rhabditida</taxon>
        <taxon>Rhabditina</taxon>
        <taxon>Diplogasteromorpha</taxon>
        <taxon>Diplogasteroidea</taxon>
        <taxon>Neodiplogasteridae</taxon>
        <taxon>Pristionchus</taxon>
    </lineage>
</organism>
<evidence type="ECO:0000313" key="12">
    <source>
        <dbReference type="Proteomes" id="UP000005239"/>
    </source>
</evidence>
<dbReference type="GO" id="GO:0006821">
    <property type="term" value="P:chloride transport"/>
    <property type="evidence" value="ECO:0000318"/>
    <property type="project" value="GO_Central"/>
</dbReference>
<dbReference type="SUPFAM" id="SSF81340">
    <property type="entry name" value="Clc chloride channel"/>
    <property type="match status" value="1"/>
</dbReference>
<keyword evidence="12" id="KW-1185">Reference proteome</keyword>
<dbReference type="PANTHER" id="PTHR45720">
    <property type="entry name" value="CHLORIDE CHANNEL PROTEIN 2"/>
    <property type="match status" value="1"/>
</dbReference>
<dbReference type="AlphaFoldDB" id="A0A2A6B911"/>
<accession>A0A2A6B911</accession>
<dbReference type="GO" id="GO:0005886">
    <property type="term" value="C:plasma membrane"/>
    <property type="evidence" value="ECO:0000318"/>
    <property type="project" value="GO_Central"/>
</dbReference>
<dbReference type="Proteomes" id="UP000005239">
    <property type="component" value="Unassembled WGS sequence"/>
</dbReference>
<evidence type="ECO:0000256" key="10">
    <source>
        <dbReference type="SAM" id="Phobius"/>
    </source>
</evidence>
<keyword evidence="7 10" id="KW-0472">Membrane</keyword>
<dbReference type="Gene3D" id="3.10.580.10">
    <property type="entry name" value="CBS-domain"/>
    <property type="match status" value="2"/>
</dbReference>
<dbReference type="PANTHER" id="PTHR45720:SF10">
    <property type="entry name" value="CHLORIDE CHANNEL PROTEIN 2"/>
    <property type="match status" value="1"/>
</dbReference>
<feature type="transmembrane region" description="Helical" evidence="10">
    <location>
        <begin position="482"/>
        <end position="505"/>
    </location>
</feature>
<feature type="compositionally biased region" description="Basic and acidic residues" evidence="9">
    <location>
        <begin position="677"/>
        <end position="693"/>
    </location>
</feature>
<feature type="compositionally biased region" description="Basic and acidic residues" evidence="9">
    <location>
        <begin position="869"/>
        <end position="880"/>
    </location>
</feature>
<dbReference type="InterPro" id="IPR046342">
    <property type="entry name" value="CBS_dom_sf"/>
</dbReference>
<comment type="subcellular location">
    <subcellularLocation>
        <location evidence="1">Membrane</location>
        <topology evidence="1">Multi-pass membrane protein</topology>
    </subcellularLocation>
</comment>
<dbReference type="OrthoDB" id="4564at2759"/>
<feature type="transmembrane region" description="Helical" evidence="10">
    <location>
        <begin position="221"/>
        <end position="244"/>
    </location>
</feature>
<keyword evidence="8" id="KW-0868">Chloride</keyword>
<evidence type="ECO:0000256" key="6">
    <source>
        <dbReference type="ARBA" id="ARBA00023065"/>
    </source>
</evidence>
<evidence type="ECO:0000256" key="8">
    <source>
        <dbReference type="ARBA" id="ARBA00023214"/>
    </source>
</evidence>
<dbReference type="SUPFAM" id="SSF54631">
    <property type="entry name" value="CBS-domain pair"/>
    <property type="match status" value="1"/>
</dbReference>
<evidence type="ECO:0000256" key="4">
    <source>
        <dbReference type="ARBA" id="ARBA00022737"/>
    </source>
</evidence>
<keyword evidence="6" id="KW-0406">Ion transport</keyword>
<feature type="transmembrane region" description="Helical" evidence="10">
    <location>
        <begin position="442"/>
        <end position="462"/>
    </location>
</feature>